<accession>A0ACC2V8K9</accession>
<organism evidence="1 2">
    <name type="scientific">Naganishia cerealis</name>
    <dbReference type="NCBI Taxonomy" id="610337"/>
    <lineage>
        <taxon>Eukaryota</taxon>
        <taxon>Fungi</taxon>
        <taxon>Dikarya</taxon>
        <taxon>Basidiomycota</taxon>
        <taxon>Agaricomycotina</taxon>
        <taxon>Tremellomycetes</taxon>
        <taxon>Filobasidiales</taxon>
        <taxon>Filobasidiaceae</taxon>
        <taxon>Naganishia</taxon>
    </lineage>
</organism>
<comment type="caution">
    <text evidence="1">The sequence shown here is derived from an EMBL/GenBank/DDBJ whole genome shotgun (WGS) entry which is preliminary data.</text>
</comment>
<dbReference type="EMBL" id="JASBWR010000101">
    <property type="protein sequence ID" value="KAJ9095450.1"/>
    <property type="molecule type" value="Genomic_DNA"/>
</dbReference>
<keyword evidence="2" id="KW-1185">Reference proteome</keyword>
<dbReference type="Proteomes" id="UP001241377">
    <property type="component" value="Unassembled WGS sequence"/>
</dbReference>
<sequence>MKIEEISKTSTFAWNNDPLPLLASGTVAGAVDADFSTSSSLEIWDIFSATNSKDPIFSALVDNRFYAIAWSKPSEGRSKGVLAGAFENGTIELWDVQELITSKDLQKASIFKSSAHSGPVKTLQFNPLQEHVLLSGGSNGQIFVWDTKKLSDPVAPGKAMTPMDEISCVSWNNSVSHIFATTGNSGYTSIWDLKSKREVLHLSYSANFSCVAWHPTQSTKLVTATGNDSDALILTWDLKNANAPEKIMRGHKKGILSLDWCKQDPEILISSGKDNATMLWNPIKGEKLGEYPTTANWAFHTRFAPAAPEIFATASFDGKIVIQSLQDTSPPMTSKVTTKNDNDFWNEISTTETQQPVFTVHQAPAWLKRTLSVSFGFGSKLVLISLDSDSHSVVKIQPFVKNGAVLETTSKFSQALKSNDFKDIIEARISDARHSKTDKADWEILLKLSGVGKEGFLKEIVSTEHEQANGKKPDVSSEDGTEPSRKEEGDNDFFEQLGESPIKSIPNFVPEGKFSIDTSDQSEADKTIIKLLLSNKIEDAISACLDQKKLSAALVLALDASPESKAKVRNAYFTNTKGDEIARLIYNASSKNITDIVANADVKSWKEIAAAIAAFSTDESDLSIKITELGDRIVQASENPSTEDRNNAMICYLAGNALEKIASIWLRELPEYEKSLLESPDDDVSTPSDAHFKSLNNFMEKLLAYRSITKANDTLGGPSIEPICNAILEYANLVAGYGQFELADSFLQLLPSDFAGLKTEKDRISRASGTKVQASNTRSTTSKATASRSYGKSPVPGASVPPTLPGNQTFAPAALTPYGGLAGQPAASSVLTPATPSFPSMPQPPQAPVSNRPPIASTPSIYGKPAPVGNPYAPQGATAFNPYKPPAPVAPEPVSAPPPAVSGPPKPAYRQETEGWNDLPDAFKQKTSTRRAAPAAVVSPSLSPALPANNFAPPKRNSAVAGPPPKGSRSSSRTAVPTIPTAASPSALTAQLHSRYAPPQSFNAPTEVSNGSGSPTPLVHAPPKNPYAPAATSSTNLPRNQYAPLVPTPSVQQPQTPKIGHASATPSGPSPNGPPKNPYAPTAQQVSMSPSGMVPPRTGSYGAAPSGVTAPPPPKVGGVLPPPGPVLTQPRSRNASAAAPVELTPPPTKPKYPAGDRSHIPEKSIQIYTSLDSLTQAVKPNVPERFIKHAEDMEKRLNFLYDHLNNDDLLSDDAIAELKKVCSAVEAKDYATATQLNVDFATNHSEQTGKWYPGLKRLISMAEATL</sequence>
<name>A0ACC2V8K9_9TREE</name>
<protein>
    <submittedName>
        <fullName evidence="1">Protein transport protein S31</fullName>
    </submittedName>
</protein>
<reference evidence="1" key="1">
    <citation type="submission" date="2023-04" db="EMBL/GenBank/DDBJ databases">
        <title>Draft Genome sequencing of Naganishia species isolated from polar environments using Oxford Nanopore Technology.</title>
        <authorList>
            <person name="Leo P."/>
            <person name="Venkateswaran K."/>
        </authorList>
    </citation>
    <scope>NUCLEOTIDE SEQUENCE</scope>
    <source>
        <strain evidence="1">MNA-CCFEE 5261</strain>
    </source>
</reference>
<evidence type="ECO:0000313" key="2">
    <source>
        <dbReference type="Proteomes" id="UP001241377"/>
    </source>
</evidence>
<gene>
    <name evidence="1" type="primary">SEC31</name>
    <name evidence="1" type="ORF">QFC19_007560</name>
</gene>
<evidence type="ECO:0000313" key="1">
    <source>
        <dbReference type="EMBL" id="KAJ9095450.1"/>
    </source>
</evidence>
<proteinExistence type="predicted"/>